<organism evidence="1">
    <name type="scientific">Lygus hesperus</name>
    <name type="common">Western plant bug</name>
    <dbReference type="NCBI Taxonomy" id="30085"/>
    <lineage>
        <taxon>Eukaryota</taxon>
        <taxon>Metazoa</taxon>
        <taxon>Ecdysozoa</taxon>
        <taxon>Arthropoda</taxon>
        <taxon>Hexapoda</taxon>
        <taxon>Insecta</taxon>
        <taxon>Pterygota</taxon>
        <taxon>Neoptera</taxon>
        <taxon>Paraneoptera</taxon>
        <taxon>Hemiptera</taxon>
        <taxon>Heteroptera</taxon>
        <taxon>Panheteroptera</taxon>
        <taxon>Cimicomorpha</taxon>
        <taxon>Miridae</taxon>
        <taxon>Mirini</taxon>
        <taxon>Lygus</taxon>
    </lineage>
</organism>
<sequence length="158" mass="17395">MRDKKCTPDVQITFQPFTISNDGTSPLHEAHGCQFVLRLLRPRSRGVIGRNGSIDPRYFTHEDDARVLQDAVLFVKNDIAKRPSIASIVDTLVAERLESSGVNGGSCANYVDLQTHGVHNTSHLYVCDGSTLPFPISGALTPYKLALADIFVDTLKQR</sequence>
<evidence type="ECO:0000313" key="2">
    <source>
        <dbReference type="EMBL" id="JAQ06593.1"/>
    </source>
</evidence>
<dbReference type="InterPro" id="IPR036188">
    <property type="entry name" value="FAD/NAD-bd_sf"/>
</dbReference>
<reference evidence="1" key="2">
    <citation type="submission" date="2014-07" db="EMBL/GenBank/DDBJ databases">
        <authorList>
            <person name="Hull J."/>
        </authorList>
    </citation>
    <scope>NUCLEOTIDE SEQUENCE</scope>
</reference>
<reference evidence="2" key="3">
    <citation type="journal article" date="2016" name="Gigascience">
        <title>De novo construction of an expanded transcriptome assembly for the western tarnished plant bug, Lygus hesperus.</title>
        <authorList>
            <person name="Tassone E.E."/>
            <person name="Geib S.M."/>
            <person name="Hall B."/>
            <person name="Fabrick J.A."/>
            <person name="Brent C.S."/>
            <person name="Hull J.J."/>
        </authorList>
    </citation>
    <scope>NUCLEOTIDE SEQUENCE</scope>
</reference>
<dbReference type="AlphaFoldDB" id="A0A0A9XE67"/>
<dbReference type="EMBL" id="GDHC01012036">
    <property type="protein sequence ID" value="JAQ06593.1"/>
    <property type="molecule type" value="Transcribed_RNA"/>
</dbReference>
<name>A0A0A9XE67_LYGHE</name>
<reference evidence="1" key="1">
    <citation type="journal article" date="2014" name="PLoS ONE">
        <title>Transcriptome-Based Identification of ABC Transporters in the Western Tarnished Plant Bug Lygus hesperus.</title>
        <authorList>
            <person name="Hull J.J."/>
            <person name="Chaney K."/>
            <person name="Geib S.M."/>
            <person name="Fabrick J.A."/>
            <person name="Brent C.S."/>
            <person name="Walsh D."/>
            <person name="Lavine L.C."/>
        </authorList>
    </citation>
    <scope>NUCLEOTIDE SEQUENCE</scope>
</reference>
<protein>
    <submittedName>
        <fullName evidence="1">Choline dehydrogenase</fullName>
    </submittedName>
</protein>
<proteinExistence type="predicted"/>
<dbReference type="EMBL" id="GBHO01025658">
    <property type="protein sequence ID" value="JAG17946.1"/>
    <property type="molecule type" value="Transcribed_RNA"/>
</dbReference>
<accession>A0A0A9XE67</accession>
<dbReference type="Gene3D" id="3.30.410.10">
    <property type="entry name" value="Cholesterol Oxidase, domain 2"/>
    <property type="match status" value="1"/>
</dbReference>
<gene>
    <name evidence="1" type="primary">betA_2</name>
    <name evidence="1" type="ORF">CM83_14443</name>
    <name evidence="2" type="ORF">g.96652</name>
</gene>
<dbReference type="SUPFAM" id="SSF54373">
    <property type="entry name" value="FAD-linked reductases, C-terminal domain"/>
    <property type="match status" value="1"/>
</dbReference>
<evidence type="ECO:0000313" key="1">
    <source>
        <dbReference type="EMBL" id="JAG17946.1"/>
    </source>
</evidence>
<dbReference type="Gene3D" id="3.50.50.60">
    <property type="entry name" value="FAD/NAD(P)-binding domain"/>
    <property type="match status" value="1"/>
</dbReference>